<organism evidence="1 2">
    <name type="scientific">Sphingobium nicotianae</name>
    <dbReference type="NCBI Taxonomy" id="2782607"/>
    <lineage>
        <taxon>Bacteria</taxon>
        <taxon>Pseudomonadati</taxon>
        <taxon>Pseudomonadota</taxon>
        <taxon>Alphaproteobacteria</taxon>
        <taxon>Sphingomonadales</taxon>
        <taxon>Sphingomonadaceae</taxon>
        <taxon>Sphingobium</taxon>
    </lineage>
</organism>
<evidence type="ECO:0000313" key="1">
    <source>
        <dbReference type="EMBL" id="MBT2188601.1"/>
    </source>
</evidence>
<protein>
    <submittedName>
        <fullName evidence="1">Uncharacterized protein</fullName>
    </submittedName>
</protein>
<comment type="caution">
    <text evidence="1">The sequence shown here is derived from an EMBL/GenBank/DDBJ whole genome shotgun (WGS) entry which is preliminary data.</text>
</comment>
<gene>
    <name evidence="1" type="ORF">KK488_16720</name>
</gene>
<keyword evidence="2" id="KW-1185">Reference proteome</keyword>
<proteinExistence type="predicted"/>
<sequence>MDAHAHSRADEAMMPDEALMLDEGMEAPPIVRFDERRMHIRAYNYWASLLGDRTLPSIEDLNPAEIHDFGSHSVLLDFTSGIDDPSIAFLGTALAAQCDVTTPIARASQIPPRTLLSRLTDHYLQIIANAAPIGFEAEFTNQRDSEIMYRGIMMPFSTDDDTIDFVYGVINWKEVVSDTFADSIAAEVAASGPAPLPAPTTVPVWADRPSALDLDFGEEEDEDDAQDGIGEAFELTSDMIAQPDEETMLGDSLALAREAAAAAHASEGRTRAALYRAIGLAHAFACVAAARPADYTELLTDSGIAVQERSPLTALAKLVFGHNYDKTRLTEFVCAIQYALDADMAPGALTDHLLALPGGLKGLVASVRAAKRGETPAPPPKKNARVLRKLGRAAPIENALLPVDENGLAVVVVRQEGDGSLAIVGALPQDDRVIGRVYASAAKQL</sequence>
<evidence type="ECO:0000313" key="2">
    <source>
        <dbReference type="Proteomes" id="UP001138757"/>
    </source>
</evidence>
<dbReference type="EMBL" id="JAHGAW010000011">
    <property type="protein sequence ID" value="MBT2188601.1"/>
    <property type="molecule type" value="Genomic_DNA"/>
</dbReference>
<name>A0A9X1DEU4_9SPHN</name>
<dbReference type="Proteomes" id="UP001138757">
    <property type="component" value="Unassembled WGS sequence"/>
</dbReference>
<reference evidence="1" key="1">
    <citation type="submission" date="2021-05" db="EMBL/GenBank/DDBJ databases">
        <title>Genome of Sphingobium sp. strain.</title>
        <authorList>
            <person name="Fan R."/>
        </authorList>
    </citation>
    <scope>NUCLEOTIDE SEQUENCE</scope>
    <source>
        <strain evidence="1">H33</strain>
    </source>
</reference>
<accession>A0A9X1DEU4</accession>
<dbReference type="AlphaFoldDB" id="A0A9X1DEU4"/>